<evidence type="ECO:0000256" key="1">
    <source>
        <dbReference type="SAM" id="Phobius"/>
    </source>
</evidence>
<dbReference type="RefSeq" id="WP_228234918.1">
    <property type="nucleotide sequence ID" value="NZ_ARXL01000200.1"/>
</dbReference>
<gene>
    <name evidence="2" type="ORF">LL252_17005</name>
</gene>
<feature type="transmembrane region" description="Helical" evidence="1">
    <location>
        <begin position="169"/>
        <end position="187"/>
    </location>
</feature>
<keyword evidence="3" id="KW-1185">Reference proteome</keyword>
<organism evidence="2 3">
    <name type="scientific">Alloalcanivorax marinus</name>
    <dbReference type="NCBI Taxonomy" id="1177169"/>
    <lineage>
        <taxon>Bacteria</taxon>
        <taxon>Pseudomonadati</taxon>
        <taxon>Pseudomonadota</taxon>
        <taxon>Gammaproteobacteria</taxon>
        <taxon>Oceanospirillales</taxon>
        <taxon>Alcanivoracaceae</taxon>
        <taxon>Alloalcanivorax</taxon>
    </lineage>
</organism>
<evidence type="ECO:0000313" key="2">
    <source>
        <dbReference type="EMBL" id="MCC4310272.1"/>
    </source>
</evidence>
<dbReference type="EMBL" id="JAJGNA010000033">
    <property type="protein sequence ID" value="MCC4310272.1"/>
    <property type="molecule type" value="Genomic_DNA"/>
</dbReference>
<dbReference type="AlphaFoldDB" id="A0A9Q3UNK8"/>
<reference evidence="2" key="1">
    <citation type="submission" date="2021-10" db="EMBL/GenBank/DDBJ databases">
        <title>The diversity and Nitrogen Metabolism of Culturable Nitrate-Utilizing Bacteria Within the Oxygen Minimum Zone of the Changjiang (Yangtze River)Estuary.</title>
        <authorList>
            <person name="Zhang D."/>
            <person name="Zheng J."/>
            <person name="Liu S."/>
            <person name="He W."/>
        </authorList>
    </citation>
    <scope>NUCLEOTIDE SEQUENCE</scope>
    <source>
        <strain evidence="2">FXH-223</strain>
    </source>
</reference>
<keyword evidence="1" id="KW-0812">Transmembrane</keyword>
<proteinExistence type="predicted"/>
<evidence type="ECO:0000313" key="3">
    <source>
        <dbReference type="Proteomes" id="UP001108027"/>
    </source>
</evidence>
<name>A0A9Q3UNK8_9GAMM</name>
<dbReference type="Proteomes" id="UP001108027">
    <property type="component" value="Unassembled WGS sequence"/>
</dbReference>
<sequence>MDFLPVNILIPAGVICAALVAGAFSFVSLVLSKEQQVSELRQKWIDALREDISRYISALVATEEIYWAMEERYGDDIDVLSRSIETRSLHTELSISYSNIMMRLNPKDKSQHQTALRDSLISAKFMSSQGRWEEAVDMVDSIRESAQKALKEEWERVKRGEPSFVKAKIAALFIFFFLMGLVGFLISKMT</sequence>
<feature type="transmembrane region" description="Helical" evidence="1">
    <location>
        <begin position="6"/>
        <end position="31"/>
    </location>
</feature>
<keyword evidence="1" id="KW-0472">Membrane</keyword>
<protein>
    <submittedName>
        <fullName evidence="2">Uncharacterized protein</fullName>
    </submittedName>
</protein>
<comment type="caution">
    <text evidence="2">The sequence shown here is derived from an EMBL/GenBank/DDBJ whole genome shotgun (WGS) entry which is preliminary data.</text>
</comment>
<accession>A0A9Q3UNK8</accession>
<keyword evidence="1" id="KW-1133">Transmembrane helix</keyword>